<dbReference type="EMBL" id="JBHFAB010000013">
    <property type="protein sequence ID" value="MFC1418663.1"/>
    <property type="molecule type" value="Genomic_DNA"/>
</dbReference>
<name>A0ABV6VYN4_9ACTN</name>
<dbReference type="RefSeq" id="WP_380537459.1">
    <property type="nucleotide sequence ID" value="NZ_JBHFAB010000013.1"/>
</dbReference>
<protein>
    <submittedName>
        <fullName evidence="1">Uncharacterized protein</fullName>
    </submittedName>
</protein>
<accession>A0ABV6VYN4</accession>
<gene>
    <name evidence="1" type="ORF">ACEZDE_18795</name>
</gene>
<evidence type="ECO:0000313" key="2">
    <source>
        <dbReference type="Proteomes" id="UP001592531"/>
    </source>
</evidence>
<dbReference type="Proteomes" id="UP001592531">
    <property type="component" value="Unassembled WGS sequence"/>
</dbReference>
<comment type="caution">
    <text evidence="1">The sequence shown here is derived from an EMBL/GenBank/DDBJ whole genome shotgun (WGS) entry which is preliminary data.</text>
</comment>
<proteinExistence type="predicted"/>
<keyword evidence="2" id="KW-1185">Reference proteome</keyword>
<evidence type="ECO:0000313" key="1">
    <source>
        <dbReference type="EMBL" id="MFC1418663.1"/>
    </source>
</evidence>
<reference evidence="1 2" key="1">
    <citation type="submission" date="2024-09" db="EMBL/GenBank/DDBJ databases">
        <authorList>
            <person name="Lee S.D."/>
        </authorList>
    </citation>
    <scope>NUCLEOTIDE SEQUENCE [LARGE SCALE GENOMIC DNA]</scope>
    <source>
        <strain evidence="1 2">N8-3</strain>
    </source>
</reference>
<sequence>MTDQQVLRTTWTTGQIRAADLREGDRVLIDGQWREILDVHREDDDHAQTFGEHAEYTKRLHQYLDSGFMLYIAGRILLEEKSYDEGQIIDELRFWRLPELLTVQMPIAPARLRRACRPPRRSTTVHGITAAGGAA</sequence>
<organism evidence="1 2">
    <name type="scientific">Streptacidiphilus cavernicola</name>
    <dbReference type="NCBI Taxonomy" id="3342716"/>
    <lineage>
        <taxon>Bacteria</taxon>
        <taxon>Bacillati</taxon>
        <taxon>Actinomycetota</taxon>
        <taxon>Actinomycetes</taxon>
        <taxon>Kitasatosporales</taxon>
        <taxon>Streptomycetaceae</taxon>
        <taxon>Streptacidiphilus</taxon>
    </lineage>
</organism>